<evidence type="ECO:0000256" key="1">
    <source>
        <dbReference type="ARBA" id="ARBA00005246"/>
    </source>
</evidence>
<dbReference type="InterPro" id="IPR036570">
    <property type="entry name" value="HORMA_dom_sf"/>
</dbReference>
<comment type="caution">
    <text evidence="7">The sequence shown here is derived from an EMBL/GenBank/DDBJ whole genome shotgun (WGS) entry which is preliminary data.</text>
</comment>
<feature type="compositionally biased region" description="Polar residues" evidence="5">
    <location>
        <begin position="853"/>
        <end position="865"/>
    </location>
</feature>
<reference evidence="7 8" key="1">
    <citation type="submission" date="2024-02" db="EMBL/GenBank/DDBJ databases">
        <title>First draft genome assembly of two strains of Seiridium cardinale.</title>
        <authorList>
            <person name="Emiliani G."/>
            <person name="Scali E."/>
        </authorList>
    </citation>
    <scope>NUCLEOTIDE SEQUENCE [LARGE SCALE GENOMIC DNA]</scope>
    <source>
        <strain evidence="7 8">BM-138-000479</strain>
    </source>
</reference>
<dbReference type="Pfam" id="PF10033">
    <property type="entry name" value="ATG13"/>
    <property type="match status" value="1"/>
</dbReference>
<gene>
    <name evidence="7" type="ORF">SCAR479_12381</name>
</gene>
<accession>A0ABR2XAZ2</accession>
<feature type="region of interest" description="Disordered" evidence="5">
    <location>
        <begin position="1"/>
        <end position="69"/>
    </location>
</feature>
<evidence type="ECO:0000256" key="5">
    <source>
        <dbReference type="SAM" id="MobiDB-lite"/>
    </source>
</evidence>
<dbReference type="Gene3D" id="6.10.140.1900">
    <property type="match status" value="1"/>
</dbReference>
<feature type="domain" description="Autophagy-related protein 13 N-terminal" evidence="6">
    <location>
        <begin position="76"/>
        <end position="318"/>
    </location>
</feature>
<feature type="compositionally biased region" description="Low complexity" evidence="5">
    <location>
        <begin position="920"/>
        <end position="934"/>
    </location>
</feature>
<dbReference type="Gene3D" id="3.30.900.10">
    <property type="entry name" value="HORMA domain"/>
    <property type="match status" value="1"/>
</dbReference>
<organism evidence="7 8">
    <name type="scientific">Seiridium cardinale</name>
    <dbReference type="NCBI Taxonomy" id="138064"/>
    <lineage>
        <taxon>Eukaryota</taxon>
        <taxon>Fungi</taxon>
        <taxon>Dikarya</taxon>
        <taxon>Ascomycota</taxon>
        <taxon>Pezizomycotina</taxon>
        <taxon>Sordariomycetes</taxon>
        <taxon>Xylariomycetidae</taxon>
        <taxon>Amphisphaeriales</taxon>
        <taxon>Sporocadaceae</taxon>
        <taxon>Seiridium</taxon>
    </lineage>
</organism>
<sequence>MHQTPRPGPRSSSPASSPATNPMRTNNPRENARRGGHSRTGSEATAQEPSSAARAREEGADSGPSRESVKKLDQIIQNIFAKTGTLILQERMQVTPMLVAGTREKKVSKWFQLDTDEIEDFRDEFRTWKHTGGFENRPPPIIIETYLDTSRLKGGQSLIILDENGKRWDVVEAMNSSDLSSDSGSSGGRSKKANNHLILERWRVELKGSSPDDPEEFGPLLPTVYKKAIIFIRSIYTTTGILPTWKLARNSKSKSSHPALQIKCRVISSESRSSGFDALRSPLYEGRGDVSTDYMFGLLEVPVGRFYASVSYRNNCNFQVVETESLLSSRIGLAISDDLFKPSLPHRGDGRRDTAVDIGSLPYHRHERDITENQQRYGSLSTFHGEGPHGTSPISALRAIKSPGSDTTSPTGSQPASVEAPPHSLPITAPARPSLRPDGHGRRPSVSFQPFKQGSLSGSPVPRMQDMEGPASPHSLTRGPGLSTLTHARNRSSLTAGMPASLRGGPPPAAAAAAAADIPLVGSPKPGSANRFSSSFTHRRSRASFGGASRAGDDDQNSSGKQSLASSLAQPGSGLLNEAGGGGSSGSFQTDDDNIQEFLKALESKRTLQSFEPSKKGEATRRTNAQLSKFHLMRESNNALTDSLNSSMQLQRSSSSSSRQLANVPGMSTSSSPGKPLSPHTPHTPAIPSRLSENSSVDYAAPSQSTARMRTGRVAELPTSVPPTLEGTTAIDIPLSPRPYPHGRRSSSAAQPRVLADDDDAHRSLSLGADDREPPSLSALLGRHEALADADGAAESPVLQPPADLRATESSEMLRQGSSSAERETRPPGGLYAGLSSSPYRRYGVGSGRGSSTPQSANSSLTGPSTRYGRGYPRGGATGLGVTGGQSEDTEEELLFDMSELGHALNRRSIEEGRGGGSVGSVPDRGGYDSSRGGSRRWQGLWDMGFALHQEQLGLQSPAKGLVTQGRRQALPQLTGSMECYVFAGLGRSAKTLLSR</sequence>
<feature type="region of interest" description="Disordered" evidence="5">
    <location>
        <begin position="522"/>
        <end position="591"/>
    </location>
</feature>
<comment type="similarity">
    <text evidence="1 4">Belongs to the ATG13 family. Fungi subfamily.</text>
</comment>
<dbReference type="Proteomes" id="UP001465668">
    <property type="component" value="Unassembled WGS sequence"/>
</dbReference>
<feature type="compositionally biased region" description="Polar residues" evidence="5">
    <location>
        <begin position="808"/>
        <end position="820"/>
    </location>
</feature>
<dbReference type="PANTHER" id="PTHR13430">
    <property type="match status" value="1"/>
</dbReference>
<protein>
    <recommendedName>
        <fullName evidence="2 4">Autophagy-related protein 13</fullName>
    </recommendedName>
</protein>
<feature type="compositionally biased region" description="Low complexity" evidence="5">
    <location>
        <begin position="402"/>
        <end position="413"/>
    </location>
</feature>
<dbReference type="InterPro" id="IPR040182">
    <property type="entry name" value="ATG13"/>
</dbReference>
<dbReference type="EMBL" id="JARVKM010000083">
    <property type="protein sequence ID" value="KAK9770922.1"/>
    <property type="molecule type" value="Genomic_DNA"/>
</dbReference>
<keyword evidence="8" id="KW-1185">Reference proteome</keyword>
<feature type="compositionally biased region" description="Gly residues" evidence="5">
    <location>
        <begin position="872"/>
        <end position="884"/>
    </location>
</feature>
<feature type="compositionally biased region" description="Polar residues" evidence="5">
    <location>
        <begin position="446"/>
        <end position="458"/>
    </location>
</feature>
<feature type="compositionally biased region" description="Low complexity" evidence="5">
    <location>
        <begin position="9"/>
        <end position="19"/>
    </location>
</feature>
<feature type="region of interest" description="Disordered" evidence="5">
    <location>
        <begin position="643"/>
        <end position="755"/>
    </location>
</feature>
<evidence type="ECO:0000256" key="4">
    <source>
        <dbReference type="RuleBase" id="RU361214"/>
    </source>
</evidence>
<dbReference type="InterPro" id="IPR018731">
    <property type="entry name" value="Atg13_N"/>
</dbReference>
<evidence type="ECO:0000256" key="2">
    <source>
        <dbReference type="ARBA" id="ARBA00013801"/>
    </source>
</evidence>
<dbReference type="PANTHER" id="PTHR13430:SF4">
    <property type="entry name" value="AUTOPHAGY-RELATED PROTEIN 13"/>
    <property type="match status" value="1"/>
</dbReference>
<evidence type="ECO:0000313" key="8">
    <source>
        <dbReference type="Proteomes" id="UP001465668"/>
    </source>
</evidence>
<feature type="compositionally biased region" description="Polar residues" evidence="5">
    <location>
        <begin position="39"/>
        <end position="50"/>
    </location>
</feature>
<feature type="region of interest" description="Disordered" evidence="5">
    <location>
        <begin position="379"/>
        <end position="485"/>
    </location>
</feature>
<feature type="compositionally biased region" description="Polar residues" evidence="5">
    <location>
        <begin position="20"/>
        <end position="29"/>
    </location>
</feature>
<feature type="region of interest" description="Disordered" evidence="5">
    <location>
        <begin position="793"/>
        <end position="888"/>
    </location>
</feature>
<feature type="compositionally biased region" description="Low complexity" evidence="5">
    <location>
        <begin position="643"/>
        <end position="661"/>
    </location>
</feature>
<proteinExistence type="inferred from homology"/>
<feature type="compositionally biased region" description="Polar residues" evidence="5">
    <location>
        <begin position="691"/>
        <end position="708"/>
    </location>
</feature>
<name>A0ABR2XAZ2_9PEZI</name>
<feature type="compositionally biased region" description="Polar residues" evidence="5">
    <location>
        <begin position="557"/>
        <end position="570"/>
    </location>
</feature>
<feature type="region of interest" description="Disordered" evidence="5">
    <location>
        <begin position="907"/>
        <end position="934"/>
    </location>
</feature>
<evidence type="ECO:0000256" key="3">
    <source>
        <dbReference type="ARBA" id="ARBA00023006"/>
    </source>
</evidence>
<keyword evidence="3 4" id="KW-0072">Autophagy</keyword>
<evidence type="ECO:0000259" key="6">
    <source>
        <dbReference type="Pfam" id="PF10033"/>
    </source>
</evidence>
<evidence type="ECO:0000313" key="7">
    <source>
        <dbReference type="EMBL" id="KAK9770922.1"/>
    </source>
</evidence>